<keyword evidence="1" id="KW-0812">Transmembrane</keyword>
<keyword evidence="3" id="KW-1185">Reference proteome</keyword>
<protein>
    <submittedName>
        <fullName evidence="2">Uncharacterized protein</fullName>
    </submittedName>
</protein>
<keyword evidence="1" id="KW-1133">Transmembrane helix</keyword>
<proteinExistence type="predicted"/>
<gene>
    <name evidence="2" type="ORF">ACFODK_07730</name>
</gene>
<organism evidence="2 3">
    <name type="scientific">Alteraurantiacibacter lauratis</name>
    <dbReference type="NCBI Taxonomy" id="2054627"/>
    <lineage>
        <taxon>Bacteria</taxon>
        <taxon>Pseudomonadati</taxon>
        <taxon>Pseudomonadota</taxon>
        <taxon>Alphaproteobacteria</taxon>
        <taxon>Sphingomonadales</taxon>
        <taxon>Erythrobacteraceae</taxon>
        <taxon>Alteraurantiacibacter</taxon>
    </lineage>
</organism>
<dbReference type="RefSeq" id="WP_336920498.1">
    <property type="nucleotide sequence ID" value="NZ_JBANRN010000018.1"/>
</dbReference>
<sequence length="99" mass="9950">MTGATDSPIVESRLPLSVGRLSLTGALSLFVVYAACWAGATVGVPVTHAFIGLFTSFAVGSLAALCVGGAWALLAGGFTGAVVAAIYNMVKFMEPPSAK</sequence>
<accession>A0ABV7EDU5</accession>
<keyword evidence="1" id="KW-0472">Membrane</keyword>
<evidence type="ECO:0000313" key="2">
    <source>
        <dbReference type="EMBL" id="MFC3100773.1"/>
    </source>
</evidence>
<feature type="transmembrane region" description="Helical" evidence="1">
    <location>
        <begin position="72"/>
        <end position="90"/>
    </location>
</feature>
<dbReference type="EMBL" id="JBHRSU010000026">
    <property type="protein sequence ID" value="MFC3100773.1"/>
    <property type="molecule type" value="Genomic_DNA"/>
</dbReference>
<reference evidence="3" key="1">
    <citation type="journal article" date="2019" name="Int. J. Syst. Evol. Microbiol.">
        <title>The Global Catalogue of Microorganisms (GCM) 10K type strain sequencing project: providing services to taxonomists for standard genome sequencing and annotation.</title>
        <authorList>
            <consortium name="The Broad Institute Genomics Platform"/>
            <consortium name="The Broad Institute Genome Sequencing Center for Infectious Disease"/>
            <person name="Wu L."/>
            <person name="Ma J."/>
        </authorList>
    </citation>
    <scope>NUCLEOTIDE SEQUENCE [LARGE SCALE GENOMIC DNA]</scope>
    <source>
        <strain evidence="3">KCTC 52606</strain>
    </source>
</reference>
<comment type="caution">
    <text evidence="2">The sequence shown here is derived from an EMBL/GenBank/DDBJ whole genome shotgun (WGS) entry which is preliminary data.</text>
</comment>
<dbReference type="Proteomes" id="UP001595378">
    <property type="component" value="Unassembled WGS sequence"/>
</dbReference>
<evidence type="ECO:0000256" key="1">
    <source>
        <dbReference type="SAM" id="Phobius"/>
    </source>
</evidence>
<feature type="transmembrane region" description="Helical" evidence="1">
    <location>
        <begin position="21"/>
        <end position="40"/>
    </location>
</feature>
<evidence type="ECO:0000313" key="3">
    <source>
        <dbReference type="Proteomes" id="UP001595378"/>
    </source>
</evidence>
<name>A0ABV7EDU5_9SPHN</name>